<dbReference type="AlphaFoldDB" id="A0A0E9UYA9"/>
<dbReference type="EMBL" id="GBXM01038377">
    <property type="protein sequence ID" value="JAH70200.1"/>
    <property type="molecule type" value="Transcribed_RNA"/>
</dbReference>
<evidence type="ECO:0000313" key="1">
    <source>
        <dbReference type="EMBL" id="JAH70200.1"/>
    </source>
</evidence>
<sequence>MSSVWLTCVALHKALTQSHRYTGTCTIL</sequence>
<dbReference type="EMBL" id="GBXM01024868">
    <property type="protein sequence ID" value="JAH83709.1"/>
    <property type="molecule type" value="Transcribed_RNA"/>
</dbReference>
<organism evidence="1">
    <name type="scientific">Anguilla anguilla</name>
    <name type="common">European freshwater eel</name>
    <name type="synonym">Muraena anguilla</name>
    <dbReference type="NCBI Taxonomy" id="7936"/>
    <lineage>
        <taxon>Eukaryota</taxon>
        <taxon>Metazoa</taxon>
        <taxon>Chordata</taxon>
        <taxon>Craniata</taxon>
        <taxon>Vertebrata</taxon>
        <taxon>Euteleostomi</taxon>
        <taxon>Actinopterygii</taxon>
        <taxon>Neopterygii</taxon>
        <taxon>Teleostei</taxon>
        <taxon>Anguilliformes</taxon>
        <taxon>Anguillidae</taxon>
        <taxon>Anguilla</taxon>
    </lineage>
</organism>
<proteinExistence type="predicted"/>
<name>A0A0E9UYA9_ANGAN</name>
<dbReference type="EMBL" id="GBXM01030065">
    <property type="protein sequence ID" value="JAH78512.1"/>
    <property type="molecule type" value="Transcribed_RNA"/>
</dbReference>
<protein>
    <submittedName>
        <fullName evidence="1">Uncharacterized protein</fullName>
    </submittedName>
</protein>
<accession>A0A0E9UYA9</accession>
<reference evidence="1" key="1">
    <citation type="submission" date="2014-11" db="EMBL/GenBank/DDBJ databases">
        <authorList>
            <person name="Amaro Gonzalez C."/>
        </authorList>
    </citation>
    <scope>NUCLEOTIDE SEQUENCE</scope>
</reference>
<reference evidence="1" key="2">
    <citation type="journal article" date="2015" name="Fish Shellfish Immunol.">
        <title>Early steps in the European eel (Anguilla anguilla)-Vibrio vulnificus interaction in the gills: Role of the RtxA13 toxin.</title>
        <authorList>
            <person name="Callol A."/>
            <person name="Pajuelo D."/>
            <person name="Ebbesson L."/>
            <person name="Teles M."/>
            <person name="MacKenzie S."/>
            <person name="Amaro C."/>
        </authorList>
    </citation>
    <scope>NUCLEOTIDE SEQUENCE</scope>
</reference>